<evidence type="ECO:0000259" key="18">
    <source>
        <dbReference type="PROSITE" id="PS51746"/>
    </source>
</evidence>
<feature type="domain" description="PPM-type phosphatase" evidence="18">
    <location>
        <begin position="114"/>
        <end position="418"/>
    </location>
</feature>
<dbReference type="PROSITE" id="PS01032">
    <property type="entry name" value="PPM_1"/>
    <property type="match status" value="1"/>
</dbReference>
<dbReference type="Pfam" id="PF05197">
    <property type="entry name" value="TRIC"/>
    <property type="match status" value="1"/>
</dbReference>
<evidence type="ECO:0000256" key="16">
    <source>
        <dbReference type="SAM" id="MobiDB-lite"/>
    </source>
</evidence>
<dbReference type="FunFam" id="3.60.40.10:FF:000156">
    <property type="entry name" value="Integrin-linked kinase-associated serine/threonine phosphatase 2C"/>
    <property type="match status" value="1"/>
</dbReference>
<comment type="similarity">
    <text evidence="2">Belongs to the TMEM38 family.</text>
</comment>
<dbReference type="AlphaFoldDB" id="A0AAD4NFU6"/>
<feature type="region of interest" description="Disordered" evidence="16">
    <location>
        <begin position="1"/>
        <end position="97"/>
    </location>
</feature>
<dbReference type="Proteomes" id="UP001201812">
    <property type="component" value="Unassembled WGS sequence"/>
</dbReference>
<keyword evidence="6" id="KW-0479">Metal-binding</keyword>
<evidence type="ECO:0000256" key="6">
    <source>
        <dbReference type="ARBA" id="ARBA00022723"/>
    </source>
</evidence>
<proteinExistence type="inferred from homology"/>
<gene>
    <name evidence="19" type="ORF">DdX_00046</name>
</gene>
<feature type="transmembrane region" description="Helical" evidence="17">
    <location>
        <begin position="619"/>
        <end position="639"/>
    </location>
</feature>
<dbReference type="GO" id="GO:0046872">
    <property type="term" value="F:metal ion binding"/>
    <property type="evidence" value="ECO:0007669"/>
    <property type="project" value="UniProtKB-KW"/>
</dbReference>
<reference evidence="19" key="1">
    <citation type="submission" date="2022-01" db="EMBL/GenBank/DDBJ databases">
        <title>Genome Sequence Resource for Two Populations of Ditylenchus destructor, the Migratory Endoparasitic Phytonematode.</title>
        <authorList>
            <person name="Zhang H."/>
            <person name="Lin R."/>
            <person name="Xie B."/>
        </authorList>
    </citation>
    <scope>NUCLEOTIDE SEQUENCE</scope>
    <source>
        <strain evidence="19">BazhouSP</strain>
    </source>
</reference>
<evidence type="ECO:0000256" key="2">
    <source>
        <dbReference type="ARBA" id="ARBA00005766"/>
    </source>
</evidence>
<keyword evidence="13 17" id="KW-0472">Membrane</keyword>
<dbReference type="GO" id="GO:0005267">
    <property type="term" value="F:potassium channel activity"/>
    <property type="evidence" value="ECO:0007669"/>
    <property type="project" value="UniProtKB-KW"/>
</dbReference>
<dbReference type="Pfam" id="PF00481">
    <property type="entry name" value="PP2C"/>
    <property type="match status" value="1"/>
</dbReference>
<keyword evidence="11 17" id="KW-1133">Transmembrane helix</keyword>
<dbReference type="PANTHER" id="PTHR12454:SF11">
    <property type="entry name" value="GH25683P"/>
    <property type="match status" value="1"/>
</dbReference>
<evidence type="ECO:0000313" key="20">
    <source>
        <dbReference type="Proteomes" id="UP001201812"/>
    </source>
</evidence>
<keyword evidence="10" id="KW-0630">Potassium</keyword>
<evidence type="ECO:0000256" key="7">
    <source>
        <dbReference type="ARBA" id="ARBA00022801"/>
    </source>
</evidence>
<feature type="compositionally biased region" description="Basic and acidic residues" evidence="16">
    <location>
        <begin position="60"/>
        <end position="81"/>
    </location>
</feature>
<evidence type="ECO:0000256" key="8">
    <source>
        <dbReference type="ARBA" id="ARBA00022826"/>
    </source>
</evidence>
<dbReference type="GO" id="GO:0004721">
    <property type="term" value="F:phosphoprotein phosphatase activity"/>
    <property type="evidence" value="ECO:0007669"/>
    <property type="project" value="UniProtKB-KW"/>
</dbReference>
<evidence type="ECO:0000256" key="17">
    <source>
        <dbReference type="SAM" id="Phobius"/>
    </source>
</evidence>
<evidence type="ECO:0000256" key="12">
    <source>
        <dbReference type="ARBA" id="ARBA00023065"/>
    </source>
</evidence>
<evidence type="ECO:0000256" key="9">
    <source>
        <dbReference type="ARBA" id="ARBA00022912"/>
    </source>
</evidence>
<feature type="transmembrane region" description="Helical" evidence="17">
    <location>
        <begin position="651"/>
        <end position="670"/>
    </location>
</feature>
<dbReference type="PROSITE" id="PS51746">
    <property type="entry name" value="PPM_2"/>
    <property type="match status" value="1"/>
</dbReference>
<dbReference type="InterPro" id="IPR036457">
    <property type="entry name" value="PPM-type-like_dom_sf"/>
</dbReference>
<keyword evidence="4" id="KW-0633">Potassium transport</keyword>
<keyword evidence="5 17" id="KW-0812">Transmembrane</keyword>
<dbReference type="GO" id="GO:0012505">
    <property type="term" value="C:endomembrane system"/>
    <property type="evidence" value="ECO:0007669"/>
    <property type="project" value="UniProtKB-SubCell"/>
</dbReference>
<organism evidence="19 20">
    <name type="scientific">Ditylenchus destructor</name>
    <dbReference type="NCBI Taxonomy" id="166010"/>
    <lineage>
        <taxon>Eukaryota</taxon>
        <taxon>Metazoa</taxon>
        <taxon>Ecdysozoa</taxon>
        <taxon>Nematoda</taxon>
        <taxon>Chromadorea</taxon>
        <taxon>Rhabditida</taxon>
        <taxon>Tylenchina</taxon>
        <taxon>Tylenchomorpha</taxon>
        <taxon>Sphaerularioidea</taxon>
        <taxon>Anguinidae</taxon>
        <taxon>Anguininae</taxon>
        <taxon>Ditylenchus</taxon>
    </lineage>
</organism>
<feature type="compositionally biased region" description="Polar residues" evidence="16">
    <location>
        <begin position="43"/>
        <end position="59"/>
    </location>
</feature>
<evidence type="ECO:0000256" key="11">
    <source>
        <dbReference type="ARBA" id="ARBA00022989"/>
    </source>
</evidence>
<keyword evidence="9 15" id="KW-0904">Protein phosphatase</keyword>
<evidence type="ECO:0000313" key="19">
    <source>
        <dbReference type="EMBL" id="KAI1727905.1"/>
    </source>
</evidence>
<feature type="compositionally biased region" description="Polar residues" evidence="16">
    <location>
        <begin position="708"/>
        <end position="721"/>
    </location>
</feature>
<evidence type="ECO:0000256" key="5">
    <source>
        <dbReference type="ARBA" id="ARBA00022692"/>
    </source>
</evidence>
<evidence type="ECO:0000256" key="13">
    <source>
        <dbReference type="ARBA" id="ARBA00023136"/>
    </source>
</evidence>
<evidence type="ECO:0000256" key="3">
    <source>
        <dbReference type="ARBA" id="ARBA00022448"/>
    </source>
</evidence>
<dbReference type="GO" id="GO:0016020">
    <property type="term" value="C:membrane"/>
    <property type="evidence" value="ECO:0007669"/>
    <property type="project" value="InterPro"/>
</dbReference>
<dbReference type="InterPro" id="IPR000222">
    <property type="entry name" value="PP2C_BS"/>
</dbReference>
<keyword evidence="8" id="KW-0631">Potassium channel</keyword>
<feature type="transmembrane region" description="Helical" evidence="17">
    <location>
        <begin position="525"/>
        <end position="541"/>
    </location>
</feature>
<keyword evidence="20" id="KW-1185">Reference proteome</keyword>
<feature type="transmembrane region" description="Helical" evidence="17">
    <location>
        <begin position="676"/>
        <end position="695"/>
    </location>
</feature>
<keyword evidence="7 15" id="KW-0378">Hydrolase</keyword>
<name>A0AAD4NFU6_9BILA</name>
<evidence type="ECO:0000256" key="1">
    <source>
        <dbReference type="ARBA" id="ARBA00004127"/>
    </source>
</evidence>
<comment type="caution">
    <text evidence="19">The sequence shown here is derived from an EMBL/GenBank/DDBJ whole genome shotgun (WGS) entry which is preliminary data.</text>
</comment>
<keyword evidence="12" id="KW-0406">Ion transport</keyword>
<dbReference type="InterPro" id="IPR007866">
    <property type="entry name" value="TRIC_channel"/>
</dbReference>
<evidence type="ECO:0000256" key="4">
    <source>
        <dbReference type="ARBA" id="ARBA00022538"/>
    </source>
</evidence>
<keyword evidence="14" id="KW-0407">Ion channel</keyword>
<protein>
    <submittedName>
        <fullName evidence="19">TRIC channel domain-containing protein</fullName>
    </submittedName>
</protein>
<evidence type="ECO:0000256" key="14">
    <source>
        <dbReference type="ARBA" id="ARBA00023303"/>
    </source>
</evidence>
<evidence type="ECO:0000256" key="15">
    <source>
        <dbReference type="RuleBase" id="RU003465"/>
    </source>
</evidence>
<keyword evidence="3" id="KW-0813">Transport</keyword>
<dbReference type="CDD" id="cd00143">
    <property type="entry name" value="PP2Cc"/>
    <property type="match status" value="1"/>
</dbReference>
<dbReference type="PANTHER" id="PTHR12454">
    <property type="entry name" value="TRIMERIC INTRACELLULAR CATION CHANNEL"/>
    <property type="match status" value="1"/>
</dbReference>
<dbReference type="Gene3D" id="3.60.40.10">
    <property type="entry name" value="PPM-type phosphatase domain"/>
    <property type="match status" value="1"/>
</dbReference>
<feature type="transmembrane region" description="Helical" evidence="17">
    <location>
        <begin position="494"/>
        <end position="513"/>
    </location>
</feature>
<dbReference type="SUPFAM" id="SSF81606">
    <property type="entry name" value="PP2C-like"/>
    <property type="match status" value="1"/>
</dbReference>
<feature type="region of interest" description="Disordered" evidence="16">
    <location>
        <begin position="706"/>
        <end position="728"/>
    </location>
</feature>
<comment type="similarity">
    <text evidence="15">Belongs to the PP2C family.</text>
</comment>
<accession>A0AAD4NFU6</accession>
<dbReference type="InterPro" id="IPR001932">
    <property type="entry name" value="PPM-type_phosphatase-like_dom"/>
</dbReference>
<sequence>MAKHIPPSALKRSSFSLYDDDKVGPTSSSDESVSKKPKLSAIGQKNNENLSALNQSAESSKVESKIAEDGKNVQKTNKDDSTASALTKKPGNSAANTEIVEPSKADSVSTNGVLTAFSSRKGERDEMQDRHVIVESFGILEQGQSSSDVDAVDDIKSQNLGRSAFFALFDGHGGKLASEFCANHFAVRLTAACIKYSMPAKDVASVERSMKKIFTDTYKAIDDEFLKEARRQRPPLKDGSTATTLLLINDVLYCANIGDSKAVVCRYKTETKETVAMQITIDHSPIHFNERMRIQKAGGIVKDGRVMGVLEVSRSIGDGQYKSHGVTCLPDIKKLTLTTEDLFIILACDGLWKCFSNEEAVKFALAKYQSIHPKNDKETSQNTDEWMRNAWTKIADDMTADAILRGCGDNVSVVIVVLKENMHRLFNIDKVRMHWPSSLRVDQEILLTSGSYVQRLKMYPYFDVAHYILMVCTVRDDLGLTSAAFSRRHPLSCWMSSMVVCFAGSFLANFLLGEPIVAIFKKHDDIILASIVWYLIFYSPFDIAYKISKVLPVKIFLCVLKETQRCYKIHHGVVYASKLYPNAYLIHILVGTAKGAGSGIIRILEQLLRGVWMPQQSEILRPTFTTKACVVASIIFALDKNTTLINLPHEITYLGLVVFFVYFKLSAILLNVVDPLAPFENLFCAVFMGGIWDALSRAIMTSRERRTATTNGKIQDQNGTTEQHKKDQ</sequence>
<evidence type="ECO:0000256" key="10">
    <source>
        <dbReference type="ARBA" id="ARBA00022958"/>
    </source>
</evidence>
<dbReference type="GO" id="GO:0042802">
    <property type="term" value="F:identical protein binding"/>
    <property type="evidence" value="ECO:0007669"/>
    <property type="project" value="InterPro"/>
</dbReference>
<dbReference type="SMART" id="SM00332">
    <property type="entry name" value="PP2Cc"/>
    <property type="match status" value="1"/>
</dbReference>
<dbReference type="EMBL" id="JAKKPZ010000001">
    <property type="protein sequence ID" value="KAI1727905.1"/>
    <property type="molecule type" value="Genomic_DNA"/>
</dbReference>
<comment type="subcellular location">
    <subcellularLocation>
        <location evidence="1">Endomembrane system</location>
        <topology evidence="1">Multi-pass membrane protein</topology>
    </subcellularLocation>
</comment>